<evidence type="ECO:0000313" key="1">
    <source>
        <dbReference type="Proteomes" id="UP001732780"/>
    </source>
</evidence>
<reference evidence="2" key="1">
    <citation type="submission" date="2025-08" db="UniProtKB">
        <authorList>
            <consortium name="RefSeq"/>
        </authorList>
    </citation>
    <scope>IDENTIFICATION</scope>
</reference>
<dbReference type="RefSeq" id="XP_045362811.1">
    <property type="nucleotide sequence ID" value="XM_045506855.1"/>
</dbReference>
<organism evidence="1 2">
    <name type="scientific">Camelus bactrianus</name>
    <name type="common">Bactrian camel</name>
    <dbReference type="NCBI Taxonomy" id="9837"/>
    <lineage>
        <taxon>Eukaryota</taxon>
        <taxon>Metazoa</taxon>
        <taxon>Chordata</taxon>
        <taxon>Craniata</taxon>
        <taxon>Vertebrata</taxon>
        <taxon>Euteleostomi</taxon>
        <taxon>Mammalia</taxon>
        <taxon>Eutheria</taxon>
        <taxon>Laurasiatheria</taxon>
        <taxon>Artiodactyla</taxon>
        <taxon>Tylopoda</taxon>
        <taxon>Camelidae</taxon>
        <taxon>Camelus</taxon>
    </lineage>
</organism>
<sequence length="676" mass="73952">MPAPLPAPLPAPQAAHCPPIIWQAPKGQAPVPHEMPTSMEFQDVQQGQALTWQAPKAPGQFWQPLPTQEAQRQGPPLVQLEQPFQGAPASQKALQIQLPPQQAQPSGSQAELPSLQPQPSWQGPPAASQGQPGAPLAGANFPMGCDKSLMTPSGESRASSIDRRTSSKERRTSSKERRAPSKDRMIFAGTFCAPRAVPTARAHLPTPWKNLPGASETFTATPRVFPATSQFQPASSNAFQGPSASSEAPKSLPFALQDPFACVEALPAVPWVPQPNVSASKASKAVPTILLATAAAPKAMATTQEASKTAAEPPRRSGKATRKKKHLNTEEDGSGQMLGMRNWQPPRRWESVDLNEWGVLGGWEGPSTSHGLSGWEGPSTSRILSGWEGPSTSWALSAWEGPSTSRALGLWESSCSPQSLVISELPNLAQGFGAPQDDPTLERQPLSPLDERANALVQFLLVKDQAKVPIRRSEMVRFVIREYKDECLEIINRANHKLECVFGYQLKEIDPKNHSYILVNKSHKGGAGPSYLDRPKLGLLMVVLSLIFMKGNCVRADLIFNFLYKLGLDVRETHSLFGNTRKLITKVFVRQKYLEYRRVPLTEPAEYEFLWGPRAFLETSKMLVLKFLARLHKKDPQCWPFQYLEAVAECESEDADKDEPGPGDNADDPTSSPPPS</sequence>
<keyword evidence="1" id="KW-1185">Reference proteome</keyword>
<dbReference type="InterPro" id="IPR037445">
    <property type="entry name" value="MAGE"/>
</dbReference>
<dbReference type="PROSITE" id="PS50838">
    <property type="entry name" value="MAGE"/>
    <property type="match status" value="1"/>
</dbReference>
<protein>
    <submittedName>
        <fullName evidence="2">MAGE-like protein 2</fullName>
    </submittedName>
</protein>
<dbReference type="GO" id="GO:0005634">
    <property type="term" value="C:nucleus"/>
    <property type="evidence" value="ECO:0007669"/>
    <property type="project" value="TreeGrafter"/>
</dbReference>
<gene>
    <name evidence="2" type="primary">MAGEL2</name>
</gene>
<dbReference type="PANTHER" id="PTHR11736:SF66">
    <property type="entry name" value="MAGE-LIKE PROTEIN 2"/>
    <property type="match status" value="1"/>
</dbReference>
<dbReference type="PANTHER" id="PTHR11736">
    <property type="entry name" value="MELANOMA-ASSOCIATED ANTIGEN MAGE ANTIGEN"/>
    <property type="match status" value="1"/>
</dbReference>
<dbReference type="InterPro" id="IPR041898">
    <property type="entry name" value="MAGE_WH1"/>
</dbReference>
<dbReference type="InterPro" id="IPR002190">
    <property type="entry name" value="MHD_dom"/>
</dbReference>
<dbReference type="CTD" id="54551"/>
<evidence type="ECO:0000313" key="2">
    <source>
        <dbReference type="RefSeq" id="XP_045362811.1"/>
    </source>
</evidence>
<dbReference type="FunFam" id="1.10.10.1210:FF:000001">
    <property type="entry name" value="melanoma-associated antigen D1"/>
    <property type="match status" value="1"/>
</dbReference>
<dbReference type="GO" id="GO:0000122">
    <property type="term" value="P:negative regulation of transcription by RNA polymerase II"/>
    <property type="evidence" value="ECO:0007669"/>
    <property type="project" value="TreeGrafter"/>
</dbReference>
<dbReference type="SMART" id="SM01373">
    <property type="entry name" value="MAGE"/>
    <property type="match status" value="1"/>
</dbReference>
<dbReference type="Proteomes" id="UP001732780">
    <property type="component" value="Chromosome 27"/>
</dbReference>
<dbReference type="AlphaFoldDB" id="A0A9W3FLM5"/>
<dbReference type="Pfam" id="PF01454">
    <property type="entry name" value="MAGE"/>
    <property type="match status" value="1"/>
</dbReference>
<proteinExistence type="predicted"/>
<accession>A0A9W3FLM5</accession>
<dbReference type="Gene3D" id="1.10.10.1200">
    <property type="entry name" value="MAGE homology domain, winged helix WH1 motif"/>
    <property type="match status" value="1"/>
</dbReference>
<dbReference type="InterPro" id="IPR041899">
    <property type="entry name" value="MAGE_WH2"/>
</dbReference>
<dbReference type="Gene3D" id="1.10.10.1210">
    <property type="entry name" value="MAGE homology domain, winged helix WH2 motif"/>
    <property type="match status" value="1"/>
</dbReference>
<name>A0A9W3FLM5_CAMBA</name>